<dbReference type="SUPFAM" id="SSF102114">
    <property type="entry name" value="Radical SAM enzymes"/>
    <property type="match status" value="1"/>
</dbReference>
<keyword evidence="2" id="KW-0479">Metal-binding</keyword>
<proteinExistence type="predicted"/>
<dbReference type="InterPro" id="IPR050377">
    <property type="entry name" value="Radical_SAM_PqqE_MftC-like"/>
</dbReference>
<dbReference type="PANTHER" id="PTHR11228:SF7">
    <property type="entry name" value="PQQA PEPTIDE CYCLASE"/>
    <property type="match status" value="1"/>
</dbReference>
<evidence type="ECO:0000256" key="2">
    <source>
        <dbReference type="ARBA" id="ARBA00022723"/>
    </source>
</evidence>
<accession>A0ABV2ZLI5</accession>
<keyword evidence="1" id="KW-0949">S-adenosyl-L-methionine</keyword>
<dbReference type="InterPro" id="IPR058240">
    <property type="entry name" value="rSAM_sf"/>
</dbReference>
<keyword evidence="7" id="KW-1185">Reference proteome</keyword>
<sequence>MTMGLPVQTQQASRTLKTAKIKITTKCNRHCDFCIFADGGQGVNMPVETFRTVLDRLDQVPFRQLHINGGEPTVHREFVELSALARERFPDRTMVLGTNAVTLARNTRLLDATLAHYDQVLIGCDDEHGNYDEVLATVPVLRSAGKTVVVNSVLEAVDPAWLTRLADLCQEHGAIQVTNHVHHIDVGQPTNELRGLCDRYVDQHLMIEVDGSCYRCFNAMAKYDSEFGVWDDDFAEKVFAPRTKHYGFCLKCHEYRDSGQRVLPPPTVPARTTAAV</sequence>
<evidence type="ECO:0000313" key="6">
    <source>
        <dbReference type="EMBL" id="MEU3783419.1"/>
    </source>
</evidence>
<dbReference type="PANTHER" id="PTHR11228">
    <property type="entry name" value="RADICAL SAM DOMAIN PROTEIN"/>
    <property type="match status" value="1"/>
</dbReference>
<protein>
    <submittedName>
        <fullName evidence="6">Radical SAM protein</fullName>
    </submittedName>
</protein>
<dbReference type="SFLD" id="SFLDG01067">
    <property type="entry name" value="SPASM/twitch_domain_containing"/>
    <property type="match status" value="1"/>
</dbReference>
<dbReference type="CDD" id="cd01335">
    <property type="entry name" value="Radical_SAM"/>
    <property type="match status" value="1"/>
</dbReference>
<evidence type="ECO:0000256" key="3">
    <source>
        <dbReference type="ARBA" id="ARBA00023004"/>
    </source>
</evidence>
<dbReference type="EMBL" id="JBEZVE010000012">
    <property type="protein sequence ID" value="MEU3783419.1"/>
    <property type="molecule type" value="Genomic_DNA"/>
</dbReference>
<keyword evidence="3" id="KW-0408">Iron</keyword>
<dbReference type="InterPro" id="IPR013785">
    <property type="entry name" value="Aldolase_TIM"/>
</dbReference>
<feature type="domain" description="Radical SAM core" evidence="5">
    <location>
        <begin position="13"/>
        <end position="210"/>
    </location>
</feature>
<dbReference type="InterPro" id="IPR007197">
    <property type="entry name" value="rSAM"/>
</dbReference>
<organism evidence="6 7">
    <name type="scientific">Streptomyces sp. 900129855</name>
    <dbReference type="NCBI Taxonomy" id="3155129"/>
    <lineage>
        <taxon>Bacteria</taxon>
        <taxon>Bacillati</taxon>
        <taxon>Actinomycetota</taxon>
        <taxon>Actinomycetes</taxon>
        <taxon>Kitasatosporales</taxon>
        <taxon>Streptomycetaceae</taxon>
        <taxon>Streptomyces</taxon>
    </lineage>
</organism>
<gene>
    <name evidence="6" type="ORF">AB0E89_23205</name>
</gene>
<reference evidence="6 7" key="1">
    <citation type="submission" date="2024-06" db="EMBL/GenBank/DDBJ databases">
        <title>The Natural Products Discovery Center: Release of the First 8490 Sequenced Strains for Exploring Actinobacteria Biosynthetic Diversity.</title>
        <authorList>
            <person name="Kalkreuter E."/>
            <person name="Kautsar S.A."/>
            <person name="Yang D."/>
            <person name="Bader C.D."/>
            <person name="Teijaro C.N."/>
            <person name="Fluegel L."/>
            <person name="Davis C.M."/>
            <person name="Simpson J.R."/>
            <person name="Lauterbach L."/>
            <person name="Steele A.D."/>
            <person name="Gui C."/>
            <person name="Meng S."/>
            <person name="Li G."/>
            <person name="Viehrig K."/>
            <person name="Ye F."/>
            <person name="Su P."/>
            <person name="Kiefer A.F."/>
            <person name="Nichols A."/>
            <person name="Cepeda A.J."/>
            <person name="Yan W."/>
            <person name="Fan B."/>
            <person name="Jiang Y."/>
            <person name="Adhikari A."/>
            <person name="Zheng C.-J."/>
            <person name="Schuster L."/>
            <person name="Cowan T.M."/>
            <person name="Smanski M.J."/>
            <person name="Chevrette M.G."/>
            <person name="De Carvalho L.P.S."/>
            <person name="Shen B."/>
        </authorList>
    </citation>
    <scope>NUCLEOTIDE SEQUENCE [LARGE SCALE GENOMIC DNA]</scope>
    <source>
        <strain evidence="6 7">NPDC033843</strain>
    </source>
</reference>
<keyword evidence="4" id="KW-0411">Iron-sulfur</keyword>
<dbReference type="Proteomes" id="UP001550739">
    <property type="component" value="Unassembled WGS sequence"/>
</dbReference>
<name>A0ABV2ZLI5_9ACTN</name>
<dbReference type="RefSeq" id="WP_361704608.1">
    <property type="nucleotide sequence ID" value="NZ_JBEZVE010000012.1"/>
</dbReference>
<dbReference type="SFLD" id="SFLDS00029">
    <property type="entry name" value="Radical_SAM"/>
    <property type="match status" value="1"/>
</dbReference>
<evidence type="ECO:0000256" key="1">
    <source>
        <dbReference type="ARBA" id="ARBA00022691"/>
    </source>
</evidence>
<dbReference type="Gene3D" id="3.20.20.70">
    <property type="entry name" value="Aldolase class I"/>
    <property type="match status" value="1"/>
</dbReference>
<evidence type="ECO:0000256" key="4">
    <source>
        <dbReference type="ARBA" id="ARBA00023014"/>
    </source>
</evidence>
<evidence type="ECO:0000313" key="7">
    <source>
        <dbReference type="Proteomes" id="UP001550739"/>
    </source>
</evidence>
<evidence type="ECO:0000259" key="5">
    <source>
        <dbReference type="PROSITE" id="PS51918"/>
    </source>
</evidence>
<comment type="caution">
    <text evidence="6">The sequence shown here is derived from an EMBL/GenBank/DDBJ whole genome shotgun (WGS) entry which is preliminary data.</text>
</comment>
<dbReference type="Pfam" id="PF04055">
    <property type="entry name" value="Radical_SAM"/>
    <property type="match status" value="1"/>
</dbReference>
<dbReference type="PROSITE" id="PS51918">
    <property type="entry name" value="RADICAL_SAM"/>
    <property type="match status" value="1"/>
</dbReference>